<dbReference type="OrthoDB" id="9796422at2"/>
<keyword evidence="6 7" id="KW-0694">RNA-binding</keyword>
<comment type="function">
    <text evidence="1 7">RNaseP catalyzes the removal of the 5'-leader sequence from pre-tRNA to produce the mature 5'-terminus. It can also cleave other RNA substrates such as 4.5S RNA. The protein component plays an auxiliary but essential role in vivo by binding to the 5'-leader sequence and broadening the substrate specificity of the ribozyme.</text>
</comment>
<evidence type="ECO:0000256" key="7">
    <source>
        <dbReference type="HAMAP-Rule" id="MF_00227"/>
    </source>
</evidence>
<keyword evidence="2 7" id="KW-0819">tRNA processing</keyword>
<dbReference type="InterPro" id="IPR020539">
    <property type="entry name" value="RNase_P_CS"/>
</dbReference>
<evidence type="ECO:0000256" key="5">
    <source>
        <dbReference type="ARBA" id="ARBA00022801"/>
    </source>
</evidence>
<dbReference type="STRING" id="1579979.WM2015_3066"/>
<keyword evidence="4 7" id="KW-0255">Endonuclease</keyword>
<dbReference type="Pfam" id="PF00825">
    <property type="entry name" value="Ribonuclease_P"/>
    <property type="match status" value="1"/>
</dbReference>
<dbReference type="GO" id="GO:0004526">
    <property type="term" value="F:ribonuclease P activity"/>
    <property type="evidence" value="ECO:0007669"/>
    <property type="project" value="UniProtKB-UniRule"/>
</dbReference>
<evidence type="ECO:0000256" key="2">
    <source>
        <dbReference type="ARBA" id="ARBA00022694"/>
    </source>
</evidence>
<keyword evidence="10" id="KW-1185">Reference proteome</keyword>
<dbReference type="Gene3D" id="3.30.230.10">
    <property type="match status" value="1"/>
</dbReference>
<dbReference type="RefSeq" id="WP_049726904.1">
    <property type="nucleotide sequence ID" value="NZ_CP012154.1"/>
</dbReference>
<name>A0A0K0Y0L4_9GAMM</name>
<sequence length="113" mass="13151">MLARLNLPRSARLLKGAEFKAVFDRRRATANELFRIHYADADHARLGMAVSRRVSPRAVVRNRIRRQIRESFRLRRLHLAPMHYVVLAKPAAAQANQAELRLALDQLWQRFNG</sequence>
<evidence type="ECO:0000256" key="6">
    <source>
        <dbReference type="ARBA" id="ARBA00022884"/>
    </source>
</evidence>
<evidence type="ECO:0000256" key="4">
    <source>
        <dbReference type="ARBA" id="ARBA00022759"/>
    </source>
</evidence>
<proteinExistence type="inferred from homology"/>
<dbReference type="PANTHER" id="PTHR33992:SF1">
    <property type="entry name" value="RIBONUCLEASE P PROTEIN COMPONENT"/>
    <property type="match status" value="1"/>
</dbReference>
<dbReference type="InterPro" id="IPR000100">
    <property type="entry name" value="RNase_P"/>
</dbReference>
<dbReference type="EC" id="3.1.26.5" evidence="7 8"/>
<dbReference type="EMBL" id="CP012154">
    <property type="protein sequence ID" value="AKS43416.1"/>
    <property type="molecule type" value="Genomic_DNA"/>
</dbReference>
<evidence type="ECO:0000256" key="3">
    <source>
        <dbReference type="ARBA" id="ARBA00022722"/>
    </source>
</evidence>
<protein>
    <recommendedName>
        <fullName evidence="7 8">Ribonuclease P protein component</fullName>
        <shortName evidence="7">RNase P protein</shortName>
        <shortName evidence="7">RNaseP protein</shortName>
        <ecNumber evidence="7 8">3.1.26.5</ecNumber>
    </recommendedName>
    <alternativeName>
        <fullName evidence="7">Protein C5</fullName>
    </alternativeName>
</protein>
<evidence type="ECO:0000313" key="10">
    <source>
        <dbReference type="Proteomes" id="UP000066624"/>
    </source>
</evidence>
<comment type="subunit">
    <text evidence="7">Consists of a catalytic RNA component (M1 or rnpB) and a protein subunit.</text>
</comment>
<dbReference type="PROSITE" id="PS00648">
    <property type="entry name" value="RIBONUCLEASE_P"/>
    <property type="match status" value="1"/>
</dbReference>
<dbReference type="KEGG" id="wma:WM2015_3066"/>
<accession>A0A0K0Y0L4</accession>
<comment type="similarity">
    <text evidence="7">Belongs to the RnpA family.</text>
</comment>
<organism evidence="9 10">
    <name type="scientific">Wenzhouxiangella marina</name>
    <dbReference type="NCBI Taxonomy" id="1579979"/>
    <lineage>
        <taxon>Bacteria</taxon>
        <taxon>Pseudomonadati</taxon>
        <taxon>Pseudomonadota</taxon>
        <taxon>Gammaproteobacteria</taxon>
        <taxon>Chromatiales</taxon>
        <taxon>Wenzhouxiangellaceae</taxon>
        <taxon>Wenzhouxiangella</taxon>
    </lineage>
</organism>
<reference evidence="9 10" key="1">
    <citation type="submission" date="2015-07" db="EMBL/GenBank/DDBJ databases">
        <authorList>
            <person name="Noorani M."/>
        </authorList>
    </citation>
    <scope>NUCLEOTIDE SEQUENCE [LARGE SCALE GENOMIC DNA]</scope>
    <source>
        <strain evidence="9 10">KCTC 42284</strain>
    </source>
</reference>
<dbReference type="GO" id="GO:0030677">
    <property type="term" value="C:ribonuclease P complex"/>
    <property type="evidence" value="ECO:0007669"/>
    <property type="project" value="TreeGrafter"/>
</dbReference>
<evidence type="ECO:0000256" key="8">
    <source>
        <dbReference type="NCBIfam" id="TIGR00188"/>
    </source>
</evidence>
<dbReference type="PATRIC" id="fig|1579979.3.peg.3136"/>
<comment type="catalytic activity">
    <reaction evidence="7">
        <text>Endonucleolytic cleavage of RNA, removing 5'-extranucleotides from tRNA precursor.</text>
        <dbReference type="EC" id="3.1.26.5"/>
    </reaction>
</comment>
<keyword evidence="5 7" id="KW-0378">Hydrolase</keyword>
<dbReference type="InterPro" id="IPR020568">
    <property type="entry name" value="Ribosomal_Su5_D2-typ_SF"/>
</dbReference>
<dbReference type="HAMAP" id="MF_00227">
    <property type="entry name" value="RNase_P"/>
    <property type="match status" value="1"/>
</dbReference>
<evidence type="ECO:0000256" key="1">
    <source>
        <dbReference type="ARBA" id="ARBA00002663"/>
    </source>
</evidence>
<dbReference type="Proteomes" id="UP000066624">
    <property type="component" value="Chromosome"/>
</dbReference>
<evidence type="ECO:0000313" key="9">
    <source>
        <dbReference type="EMBL" id="AKS43416.1"/>
    </source>
</evidence>
<dbReference type="GO" id="GO:0001682">
    <property type="term" value="P:tRNA 5'-leader removal"/>
    <property type="evidence" value="ECO:0007669"/>
    <property type="project" value="UniProtKB-UniRule"/>
</dbReference>
<keyword evidence="3 7" id="KW-0540">Nuclease</keyword>
<dbReference type="PANTHER" id="PTHR33992">
    <property type="entry name" value="RIBONUCLEASE P PROTEIN COMPONENT"/>
    <property type="match status" value="1"/>
</dbReference>
<dbReference type="GO" id="GO:0000049">
    <property type="term" value="F:tRNA binding"/>
    <property type="evidence" value="ECO:0007669"/>
    <property type="project" value="UniProtKB-UniRule"/>
</dbReference>
<gene>
    <name evidence="7" type="primary">rnpA</name>
    <name evidence="9" type="ORF">WM2015_3066</name>
</gene>
<dbReference type="InterPro" id="IPR014721">
    <property type="entry name" value="Ribsml_uS5_D2-typ_fold_subgr"/>
</dbReference>
<dbReference type="NCBIfam" id="TIGR00188">
    <property type="entry name" value="rnpA"/>
    <property type="match status" value="1"/>
</dbReference>
<dbReference type="GO" id="GO:0042781">
    <property type="term" value="F:3'-tRNA processing endoribonuclease activity"/>
    <property type="evidence" value="ECO:0007669"/>
    <property type="project" value="TreeGrafter"/>
</dbReference>
<dbReference type="SUPFAM" id="SSF54211">
    <property type="entry name" value="Ribosomal protein S5 domain 2-like"/>
    <property type="match status" value="1"/>
</dbReference>
<dbReference type="AlphaFoldDB" id="A0A0K0Y0L4"/>